<dbReference type="AlphaFoldDB" id="A0A1G2CX53"/>
<sequence length="61" mass="7180">MEKEILEQIKYQNSQLRDIFIFLLSREGYNDSEIRAIVGSVDNNKIRKISAGLKRIKKLKK</sequence>
<name>A0A1G2CX53_9BACT</name>
<proteinExistence type="predicted"/>
<reference evidence="1 2" key="1">
    <citation type="journal article" date="2016" name="Nat. Commun.">
        <title>Thousands of microbial genomes shed light on interconnected biogeochemical processes in an aquifer system.</title>
        <authorList>
            <person name="Anantharaman K."/>
            <person name="Brown C.T."/>
            <person name="Hug L.A."/>
            <person name="Sharon I."/>
            <person name="Castelle C.J."/>
            <person name="Probst A.J."/>
            <person name="Thomas B.C."/>
            <person name="Singh A."/>
            <person name="Wilkins M.J."/>
            <person name="Karaoz U."/>
            <person name="Brodie E.L."/>
            <person name="Williams K.H."/>
            <person name="Hubbard S.S."/>
            <person name="Banfield J.F."/>
        </authorList>
    </citation>
    <scope>NUCLEOTIDE SEQUENCE [LARGE SCALE GENOMIC DNA]</scope>
</reference>
<evidence type="ECO:0000313" key="1">
    <source>
        <dbReference type="EMBL" id="OGZ05934.1"/>
    </source>
</evidence>
<dbReference type="Proteomes" id="UP000177122">
    <property type="component" value="Unassembled WGS sequence"/>
</dbReference>
<organism evidence="1 2">
    <name type="scientific">Candidatus Lloydbacteria bacterium RIFCSPHIGHO2_01_FULL_49_22</name>
    <dbReference type="NCBI Taxonomy" id="1798658"/>
    <lineage>
        <taxon>Bacteria</taxon>
        <taxon>Candidatus Lloydiibacteriota</taxon>
    </lineage>
</organism>
<evidence type="ECO:0000313" key="2">
    <source>
        <dbReference type="Proteomes" id="UP000177122"/>
    </source>
</evidence>
<comment type="caution">
    <text evidence="1">The sequence shown here is derived from an EMBL/GenBank/DDBJ whole genome shotgun (WGS) entry which is preliminary data.</text>
</comment>
<gene>
    <name evidence="1" type="ORF">A2845_03990</name>
</gene>
<dbReference type="EMBL" id="MHLI01000006">
    <property type="protein sequence ID" value="OGZ05934.1"/>
    <property type="molecule type" value="Genomic_DNA"/>
</dbReference>
<protein>
    <submittedName>
        <fullName evidence="1">Uncharacterized protein</fullName>
    </submittedName>
</protein>
<accession>A0A1G2CX53</accession>